<evidence type="ECO:0000313" key="3">
    <source>
        <dbReference type="RefSeq" id="XP_042593318.1"/>
    </source>
</evidence>
<dbReference type="OrthoDB" id="6512834at2759"/>
<reference evidence="1 2" key="1">
    <citation type="submission" date="2025-04" db="UniProtKB">
        <authorList>
            <consortium name="RefSeq"/>
        </authorList>
    </citation>
    <scope>IDENTIFICATION</scope>
    <source>
        <tissue evidence="1 2">Muscle</tissue>
    </source>
</reference>
<dbReference type="GeneID" id="109083084"/>
<dbReference type="PANTHER" id="PTHR31025">
    <property type="entry name" value="SI:CH211-196P9.1-RELATED"/>
    <property type="match status" value="1"/>
</dbReference>
<gene>
    <name evidence="1 2 3 4" type="primary">LOC109083084</name>
</gene>
<dbReference type="PANTHER" id="PTHR31025:SF27">
    <property type="entry name" value="SI:CH211-193K19.2-RELATED"/>
    <property type="match status" value="1"/>
</dbReference>
<evidence type="ECO:0000313" key="1">
    <source>
        <dbReference type="RefSeq" id="XP_042593315.1"/>
    </source>
</evidence>
<dbReference type="RefSeq" id="XP_042593318.1">
    <property type="nucleotide sequence ID" value="XM_042737384.1"/>
</dbReference>
<dbReference type="KEGG" id="ccar:109083084"/>
<sequence length="512" mass="57880">MALLLRVVISSTDARRLQLFEVPQSVESLISILKEKLQLQGQFVLQFEDPDFGNALCSLTDISELPSDKAVLHIQWCNSSLSETSLSVSSLDTASVDDSDGSLTSTTASVQRYLRTTSEWPLPFPIPPLSFDVELKLRRGNETYAETQTGIDVTRDIKMEILDKIVQAVFDIKAYPNNQEIESIASALISKYPCLKEPGKGKGYEGWLISLKNKLNNYRSKLRAAGCNEVSVNKKRKDVEHGHGFTMKKAKRGEVNFVPEHPCNHTDASLEEQRRLLIDETKKARSSMVVISEKMELTFSLRRKEVVEDQPMVVDVQQRWPALFLQEQIAEEFFRITNKDLLDVFRAAMDRFTPKLLKLYRARKAAFGEDMEQLLERLDERVTDVVNHRRTTALKGLPLFLREDPNKLFMTCKDTEDGAKGVSIAILCVLEDETQATSPEVVNIAVVLEQVVVLKDLPDISTALAYLFGLLYALNMSYPQALKYTFDTIQNVFMELGSGCTKRVLSLKNKLL</sequence>
<dbReference type="Proteomes" id="UP001155660">
    <property type="component" value="Chromosome B13"/>
</dbReference>
<dbReference type="RefSeq" id="XP_042593319.1">
    <property type="nucleotide sequence ID" value="XM_042737385.1"/>
</dbReference>
<proteinExistence type="predicted"/>
<accession>A0A9R0AC85</accession>
<organism evidence="4">
    <name type="scientific">Cyprinus carpio</name>
    <name type="common">Common carp</name>
    <dbReference type="NCBI Taxonomy" id="7962"/>
    <lineage>
        <taxon>Eukaryota</taxon>
        <taxon>Metazoa</taxon>
        <taxon>Chordata</taxon>
        <taxon>Craniata</taxon>
        <taxon>Vertebrata</taxon>
        <taxon>Euteleostomi</taxon>
        <taxon>Actinopterygii</taxon>
        <taxon>Neopterygii</taxon>
        <taxon>Teleostei</taxon>
        <taxon>Ostariophysi</taxon>
        <taxon>Cypriniformes</taxon>
        <taxon>Cyprinidae</taxon>
        <taxon>Cyprininae</taxon>
        <taxon>Cyprinus</taxon>
    </lineage>
</organism>
<evidence type="ECO:0000313" key="2">
    <source>
        <dbReference type="RefSeq" id="XP_042593317.1"/>
    </source>
</evidence>
<name>A0A9R0AC85_CYPCA</name>
<evidence type="ECO:0000313" key="4">
    <source>
        <dbReference type="RefSeq" id="XP_042593319.1"/>
    </source>
</evidence>
<protein>
    <submittedName>
        <fullName evidence="1 2">Uncharacterized protein LOC109083084</fullName>
    </submittedName>
</protein>
<dbReference type="AlphaFoldDB" id="A0A9R0AC85"/>
<dbReference type="RefSeq" id="XP_042593317.1">
    <property type="nucleotide sequence ID" value="XM_042737383.1"/>
</dbReference>
<dbReference type="RefSeq" id="XP_042593315.1">
    <property type="nucleotide sequence ID" value="XM_042737381.1"/>
</dbReference>